<feature type="domain" description="tRNA nucleotidyltransferase/poly(A) polymerase RNA and SrmB- binding" evidence="12">
    <location>
        <begin position="218"/>
        <end position="277"/>
    </location>
</feature>
<dbReference type="Gene3D" id="1.10.3090.10">
    <property type="entry name" value="cca-adding enzyme, domain 2"/>
    <property type="match status" value="1"/>
</dbReference>
<evidence type="ECO:0000256" key="8">
    <source>
        <dbReference type="RuleBase" id="RU003953"/>
    </source>
</evidence>
<keyword evidence="5 7" id="KW-0694">RNA-binding</keyword>
<dbReference type="Pfam" id="PF12626">
    <property type="entry name" value="PolyA_pol_arg_C"/>
    <property type="match status" value="1"/>
</dbReference>
<feature type="active site" evidence="7">
    <location>
        <position position="74"/>
    </location>
</feature>
<accession>A0A1I4NNS4</accession>
<organism evidence="13 14">
    <name type="scientific">Nitrosomonas nitrosa</name>
    <dbReference type="NCBI Taxonomy" id="52442"/>
    <lineage>
        <taxon>Bacteria</taxon>
        <taxon>Pseudomonadati</taxon>
        <taxon>Pseudomonadota</taxon>
        <taxon>Betaproteobacteria</taxon>
        <taxon>Nitrosomonadales</taxon>
        <taxon>Nitrosomonadaceae</taxon>
        <taxon>Nitrosomonas</taxon>
    </lineage>
</organism>
<dbReference type="PANTHER" id="PTHR43051:SF1">
    <property type="entry name" value="POLYNUCLEOTIDE ADENYLYLTRANSFERASE FAMILY PROTEIN"/>
    <property type="match status" value="1"/>
</dbReference>
<keyword evidence="3 7" id="KW-0547">Nucleotide-binding</keyword>
<dbReference type="EMBL" id="FOUF01000008">
    <property type="protein sequence ID" value="SFM17109.1"/>
    <property type="molecule type" value="Genomic_DNA"/>
</dbReference>
<comment type="similarity">
    <text evidence="7 8">Belongs to the tRNA nucleotidyltransferase/poly(A) polymerase family.</text>
</comment>
<dbReference type="InterPro" id="IPR043519">
    <property type="entry name" value="NT_sf"/>
</dbReference>
<dbReference type="SUPFAM" id="SSF81891">
    <property type="entry name" value="Poly A polymerase C-terminal region-like"/>
    <property type="match status" value="1"/>
</dbReference>
<evidence type="ECO:0000259" key="11">
    <source>
        <dbReference type="Pfam" id="PF12626"/>
    </source>
</evidence>
<evidence type="ECO:0000259" key="10">
    <source>
        <dbReference type="Pfam" id="PF01743"/>
    </source>
</evidence>
<dbReference type="STRING" id="52442.SAMN05421880_10889"/>
<dbReference type="InterPro" id="IPR002646">
    <property type="entry name" value="PolA_pol_head_dom"/>
</dbReference>
<evidence type="ECO:0000259" key="12">
    <source>
        <dbReference type="Pfam" id="PF12627"/>
    </source>
</evidence>
<keyword evidence="14" id="KW-1185">Reference proteome</keyword>
<dbReference type="Gene3D" id="3.30.460.10">
    <property type="entry name" value="Beta Polymerase, domain 2"/>
    <property type="match status" value="1"/>
</dbReference>
<dbReference type="SUPFAM" id="SSF81301">
    <property type="entry name" value="Nucleotidyltransferase"/>
    <property type="match status" value="1"/>
</dbReference>
<dbReference type="Pfam" id="PF01743">
    <property type="entry name" value="PolyA_pol"/>
    <property type="match status" value="1"/>
</dbReference>
<keyword evidence="4 7" id="KW-0067">ATP-binding</keyword>
<dbReference type="Proteomes" id="UP000199561">
    <property type="component" value="Unassembled WGS sequence"/>
</dbReference>
<dbReference type="InterPro" id="IPR052191">
    <property type="entry name" value="tRNA_ntf/polyA_polymerase_I"/>
</dbReference>
<evidence type="ECO:0000313" key="14">
    <source>
        <dbReference type="Proteomes" id="UP000199561"/>
    </source>
</evidence>
<dbReference type="GO" id="GO:0003723">
    <property type="term" value="F:RNA binding"/>
    <property type="evidence" value="ECO:0007669"/>
    <property type="project" value="UniProtKB-UniRule"/>
</dbReference>
<dbReference type="GO" id="GO:1990817">
    <property type="term" value="F:poly(A) RNA polymerase activity"/>
    <property type="evidence" value="ECO:0007669"/>
    <property type="project" value="UniProtKB-UniRule"/>
</dbReference>
<keyword evidence="1 7" id="KW-0507">mRNA processing</keyword>
<evidence type="ECO:0000313" key="13">
    <source>
        <dbReference type="EMBL" id="SFM17109.1"/>
    </source>
</evidence>
<feature type="region of interest" description="Disordered" evidence="9">
    <location>
        <begin position="427"/>
        <end position="456"/>
    </location>
</feature>
<sequence length="471" mass="53874">MIRKFFRRIFTRNSSDSQTASVVRTISRKEHGIARQQISAGALKVTTTLQQAGYSAFVVGGAIRDLLLGLEPKDFDVATNATPEEVRVLFRRARIIGKRFRIVHVPYGSEIVEVSTFRANCAVDHQPGIAAQHHADQHGRLLHDNIFGSQEEDVMRRDFTINALFYNPTTEEILDYLEGYEDIKAKRLRIIGEPVQRYREDPVRMLRAVRLAAKLDVQLDDSTATPIGDLAPLLQNVPSARLFDEMLKLLMSGHALACVVDLRMRGLHHGLLPMLDVILEQPLGERFIMLALKNTDERVQQDKPVSPGFLFAALLWHEVLADWNKRQAEGEKPIPALHLAMTGILTLQRQRLAIPRRLDSIIYDIWSLQPRFLARVGRKPYRLLEHPRFRAAYDFLLLRCESGEVDMTIGQWWRTFQYADTATRDAMLQQDATPRKRKRSPRRRSRKSTESTVSTDIGQTHVDHSIIVPEK</sequence>
<dbReference type="AlphaFoldDB" id="A0A1I4NNS4"/>
<comment type="function">
    <text evidence="7">Adds poly(A) tail to the 3' end of many RNAs, which usually targets these RNAs for decay. Plays a significant role in the global control of gene expression, through influencing the rate of transcript degradation, and in the general RNA quality control.</text>
</comment>
<gene>
    <name evidence="7" type="primary">pcnB</name>
    <name evidence="13" type="ORF">SAMN05421880_10889</name>
</gene>
<evidence type="ECO:0000256" key="2">
    <source>
        <dbReference type="ARBA" id="ARBA00022679"/>
    </source>
</evidence>
<evidence type="ECO:0000256" key="7">
    <source>
        <dbReference type="HAMAP-Rule" id="MF_00957"/>
    </source>
</evidence>
<dbReference type="EC" id="2.7.7.19" evidence="7"/>
<dbReference type="InterPro" id="IPR025866">
    <property type="entry name" value="PolyA_pol_arg_C_dom"/>
</dbReference>
<evidence type="ECO:0000256" key="5">
    <source>
        <dbReference type="ARBA" id="ARBA00022884"/>
    </source>
</evidence>
<dbReference type="GO" id="GO:0005524">
    <property type="term" value="F:ATP binding"/>
    <property type="evidence" value="ECO:0007669"/>
    <property type="project" value="UniProtKB-UniRule"/>
</dbReference>
<dbReference type="InterPro" id="IPR032828">
    <property type="entry name" value="PolyA_RNA-bd"/>
</dbReference>
<dbReference type="Pfam" id="PF12627">
    <property type="entry name" value="PolyA_pol_RNAbd"/>
    <property type="match status" value="1"/>
</dbReference>
<dbReference type="InterPro" id="IPR010206">
    <property type="entry name" value="PolA_pol_I"/>
</dbReference>
<feature type="domain" description="Poly A polymerase head" evidence="10">
    <location>
        <begin position="56"/>
        <end position="189"/>
    </location>
</feature>
<comment type="catalytic activity">
    <reaction evidence="7">
        <text>RNA(n) + ATP = RNA(n)-3'-adenine ribonucleotide + diphosphate</text>
        <dbReference type="Rhea" id="RHEA:11332"/>
        <dbReference type="Rhea" id="RHEA-COMP:14527"/>
        <dbReference type="Rhea" id="RHEA-COMP:17347"/>
        <dbReference type="ChEBI" id="CHEBI:30616"/>
        <dbReference type="ChEBI" id="CHEBI:33019"/>
        <dbReference type="ChEBI" id="CHEBI:140395"/>
        <dbReference type="ChEBI" id="CHEBI:173115"/>
        <dbReference type="EC" id="2.7.7.19"/>
    </reaction>
</comment>
<protein>
    <recommendedName>
        <fullName evidence="7">Poly(A) polymerase I</fullName>
        <shortName evidence="7">PAP I</shortName>
        <ecNumber evidence="7">2.7.7.19</ecNumber>
    </recommendedName>
</protein>
<keyword evidence="6 7" id="KW-0804">Transcription</keyword>
<evidence type="ECO:0000256" key="4">
    <source>
        <dbReference type="ARBA" id="ARBA00022840"/>
    </source>
</evidence>
<keyword evidence="2 7" id="KW-0808">Transferase</keyword>
<feature type="compositionally biased region" description="Basic residues" evidence="9">
    <location>
        <begin position="435"/>
        <end position="446"/>
    </location>
</feature>
<reference evidence="13 14" key="1">
    <citation type="submission" date="2016-10" db="EMBL/GenBank/DDBJ databases">
        <authorList>
            <person name="de Groot N.N."/>
        </authorList>
    </citation>
    <scope>NUCLEOTIDE SEQUENCE [LARGE SCALE GENOMIC DNA]</scope>
    <source>
        <strain evidence="13 14">Nm146</strain>
    </source>
</reference>
<evidence type="ECO:0000256" key="1">
    <source>
        <dbReference type="ARBA" id="ARBA00022664"/>
    </source>
</evidence>
<name>A0A1I4NNS4_9PROT</name>
<feature type="active site" evidence="7">
    <location>
        <position position="158"/>
    </location>
</feature>
<evidence type="ECO:0000256" key="3">
    <source>
        <dbReference type="ARBA" id="ARBA00022741"/>
    </source>
</evidence>
<dbReference type="CDD" id="cd05398">
    <property type="entry name" value="NT_ClassII-CCAase"/>
    <property type="match status" value="1"/>
</dbReference>
<dbReference type="RefSeq" id="WP_090667447.1">
    <property type="nucleotide sequence ID" value="NZ_FOUF01000008.1"/>
</dbReference>
<proteinExistence type="inferred from homology"/>
<dbReference type="NCBIfam" id="TIGR01942">
    <property type="entry name" value="pcnB"/>
    <property type="match status" value="1"/>
</dbReference>
<dbReference type="HAMAP" id="MF_00957">
    <property type="entry name" value="PolyA_pol"/>
    <property type="match status" value="1"/>
</dbReference>
<evidence type="ECO:0000256" key="6">
    <source>
        <dbReference type="ARBA" id="ARBA00023163"/>
    </source>
</evidence>
<dbReference type="GO" id="GO:0043633">
    <property type="term" value="P:polyadenylation-dependent RNA catabolic process"/>
    <property type="evidence" value="ECO:0007669"/>
    <property type="project" value="InterPro"/>
</dbReference>
<dbReference type="PANTHER" id="PTHR43051">
    <property type="entry name" value="POLYNUCLEOTIDE ADENYLYLTRANSFERASE FAMILY PROTEIN"/>
    <property type="match status" value="1"/>
</dbReference>
<feature type="active site" evidence="7">
    <location>
        <position position="76"/>
    </location>
</feature>
<dbReference type="GO" id="GO:0006397">
    <property type="term" value="P:mRNA processing"/>
    <property type="evidence" value="ECO:0007669"/>
    <property type="project" value="UniProtKB-KW"/>
</dbReference>
<feature type="domain" description="Polymerase A arginine-rich C-terminal" evidence="11">
    <location>
        <begin position="329"/>
        <end position="444"/>
    </location>
</feature>
<evidence type="ECO:0000256" key="9">
    <source>
        <dbReference type="SAM" id="MobiDB-lite"/>
    </source>
</evidence>